<dbReference type="InterPro" id="IPR039426">
    <property type="entry name" value="TonB-dep_rcpt-like"/>
</dbReference>
<dbReference type="FunFam" id="2.60.40.1120:FF:000003">
    <property type="entry name" value="Outer membrane protein Omp121"/>
    <property type="match status" value="1"/>
</dbReference>
<dbReference type="NCBIfam" id="TIGR04057">
    <property type="entry name" value="SusC_RagA_signa"/>
    <property type="match status" value="1"/>
</dbReference>
<dbReference type="Gene3D" id="2.60.40.1120">
    <property type="entry name" value="Carboxypeptidase-like, regulatory domain"/>
    <property type="match status" value="1"/>
</dbReference>
<dbReference type="OrthoDB" id="9768177at2"/>
<dbReference type="InterPro" id="IPR037066">
    <property type="entry name" value="Plug_dom_sf"/>
</dbReference>
<keyword evidence="10" id="KW-0675">Receptor</keyword>
<reference evidence="10 11" key="1">
    <citation type="submission" date="2018-10" db="EMBL/GenBank/DDBJ databases">
        <title>Sinomicrobium pectinilyticum sp. nov., a pectinase-producing bacterium isolated from alkaline and saline soil, and emended description of the genus Sinomicrobium.</title>
        <authorList>
            <person name="Cheng B."/>
            <person name="Li C."/>
            <person name="Lai Q."/>
            <person name="Du M."/>
            <person name="Shao Z."/>
            <person name="Xu P."/>
            <person name="Yang C."/>
        </authorList>
    </citation>
    <scope>NUCLEOTIDE SEQUENCE [LARGE SCALE GENOMIC DNA]</scope>
    <source>
        <strain evidence="10 11">5DNS001</strain>
    </source>
</reference>
<dbReference type="PROSITE" id="PS52016">
    <property type="entry name" value="TONB_DEPENDENT_REC_3"/>
    <property type="match status" value="1"/>
</dbReference>
<comment type="similarity">
    <text evidence="7">Belongs to the TonB-dependent receptor family.</text>
</comment>
<keyword evidence="4 7" id="KW-0812">Transmembrane</keyword>
<name>A0A3N0EH60_SINP1</name>
<dbReference type="Proteomes" id="UP000267469">
    <property type="component" value="Unassembled WGS sequence"/>
</dbReference>
<dbReference type="AlphaFoldDB" id="A0A3N0EH60"/>
<keyword evidence="3 7" id="KW-1134">Transmembrane beta strand</keyword>
<dbReference type="Gene3D" id="2.170.130.10">
    <property type="entry name" value="TonB-dependent receptor, plug domain"/>
    <property type="match status" value="1"/>
</dbReference>
<feature type="signal peptide" evidence="8">
    <location>
        <begin position="1"/>
        <end position="22"/>
    </location>
</feature>
<accession>A0A3N0EH60</accession>
<keyword evidence="11" id="KW-1185">Reference proteome</keyword>
<gene>
    <name evidence="10" type="ORF">ED312_10410</name>
</gene>
<dbReference type="EMBL" id="RJTM01000072">
    <property type="protein sequence ID" value="RNL87215.1"/>
    <property type="molecule type" value="Genomic_DNA"/>
</dbReference>
<keyword evidence="8" id="KW-0732">Signal</keyword>
<evidence type="ECO:0000259" key="9">
    <source>
        <dbReference type="Pfam" id="PF07715"/>
    </source>
</evidence>
<sequence length="996" mass="109835">MKKSLKISFMFLLCLFAVPGFAQERTVTGSVKDEEGVPLPGVSVLIKGSSTGTATDFDGNFSLKVPGDGSVLVFSFMGYTKQEVTVGTRSEIGVTLTPDLTSLDEVVVVGFGKQKKVNLTGSVSEISDQNISNRPVGQASAALQGLAPGVTVTQSSGRPGGDAGAIRIRGIGTLSSANPLVMIDGVEGNLNDLDPNNIESISVLKDAASASIYGSRAANGVILVTTKRSDSDKLAINYKGYVGWQDPTNLPDMVDAIDHMRLTNVAYVNTGREPLYPEELIREYIADGGVDTDTYPNTDWQKEVLTGSGLMNSHFVTVSGGGGKVRFMTSFGYFDQKGIIENSGFTRLTLRNNMDINFSEKFDMSIDLQLLAKETKEPGRSTSSVFHWMNRIPANQPGINLDGSYGEGWNGANPIAFSRTGGLRKNSSYPRIQINSSFNYRPVNDLELSLTIAPRFAEYSNDEFYGAIDTYHPDGTVANTSPARSTLTREVSRSLYNNLRVTTTYDKTFGDHNFKVLLGASREDYQNKYLSAFRDDFPLPEYPVLDTGSALNQQNSGNEAEWALQSFFGRINYDYKQKYLLEINSRYDGSSRFSKGNKYGFFPSVSVGWRISEESFMQPLKNTLTELKLRGSWGMLGNQDIGNYPFTTSIDIGTYSFNKEIVNIAALNTMANSEISWETTEMIDFGLDFTLFSKLSVTADYYSRETRDILYDLNIPLTIGLAAPTQNAGVVTNKGWEVGVTYRETIEDFQFDVNLNISDVRNKVVDLKGVNRTGLTVSREGHSINSIWGLESLGLFQSEEEIENHAAQFGNVAPGDIKYKDQNGDGIINDDDNVIIGSTIPRYTFGAILNAAYKGFDFNAVIQGVGKADGYLYQQGIMPFFNGGTVQEQHKDYWTPENTNAAFPRLTISEANNEKNSSFWVKDASYVRLKNIQIGYTLPEKISAKIGMNKIRLYATGQNLFTIDNFWKGYDVEAPIGRGDVYPQVKVYNIGLDINF</sequence>
<dbReference type="InterPro" id="IPR036942">
    <property type="entry name" value="Beta-barrel_TonB_sf"/>
</dbReference>
<evidence type="ECO:0000256" key="3">
    <source>
        <dbReference type="ARBA" id="ARBA00022452"/>
    </source>
</evidence>
<dbReference type="RefSeq" id="WP_123215949.1">
    <property type="nucleotide sequence ID" value="NZ_RJTM01000072.1"/>
</dbReference>
<protein>
    <submittedName>
        <fullName evidence="10">TonB-dependent receptor</fullName>
    </submittedName>
</protein>
<proteinExistence type="inferred from homology"/>
<feature type="chain" id="PRO_5018310249" evidence="8">
    <location>
        <begin position="23"/>
        <end position="996"/>
    </location>
</feature>
<dbReference type="GO" id="GO:0009279">
    <property type="term" value="C:cell outer membrane"/>
    <property type="evidence" value="ECO:0007669"/>
    <property type="project" value="UniProtKB-SubCell"/>
</dbReference>
<evidence type="ECO:0000256" key="5">
    <source>
        <dbReference type="ARBA" id="ARBA00023136"/>
    </source>
</evidence>
<dbReference type="InterPro" id="IPR023997">
    <property type="entry name" value="TonB-dep_OMP_SusC/RagA_CS"/>
</dbReference>
<dbReference type="InterPro" id="IPR008969">
    <property type="entry name" value="CarboxyPept-like_regulatory"/>
</dbReference>
<evidence type="ECO:0000313" key="11">
    <source>
        <dbReference type="Proteomes" id="UP000267469"/>
    </source>
</evidence>
<dbReference type="FunFam" id="2.170.130.10:FF:000003">
    <property type="entry name" value="SusC/RagA family TonB-linked outer membrane protein"/>
    <property type="match status" value="1"/>
</dbReference>
<dbReference type="Pfam" id="PF07715">
    <property type="entry name" value="Plug"/>
    <property type="match status" value="1"/>
</dbReference>
<dbReference type="InterPro" id="IPR023996">
    <property type="entry name" value="TonB-dep_OMP_SusC/RagA"/>
</dbReference>
<evidence type="ECO:0000256" key="1">
    <source>
        <dbReference type="ARBA" id="ARBA00004571"/>
    </source>
</evidence>
<dbReference type="Gene3D" id="2.40.170.20">
    <property type="entry name" value="TonB-dependent receptor, beta-barrel domain"/>
    <property type="match status" value="1"/>
</dbReference>
<organism evidence="10 11">
    <name type="scientific">Sinomicrobium pectinilyticum</name>
    <dbReference type="NCBI Taxonomy" id="1084421"/>
    <lineage>
        <taxon>Bacteria</taxon>
        <taxon>Pseudomonadati</taxon>
        <taxon>Bacteroidota</taxon>
        <taxon>Flavobacteriia</taxon>
        <taxon>Flavobacteriales</taxon>
        <taxon>Flavobacteriaceae</taxon>
        <taxon>Sinomicrobium</taxon>
    </lineage>
</organism>
<dbReference type="Pfam" id="PF13715">
    <property type="entry name" value="CarbopepD_reg_2"/>
    <property type="match status" value="1"/>
</dbReference>
<dbReference type="InterPro" id="IPR012910">
    <property type="entry name" value="Plug_dom"/>
</dbReference>
<evidence type="ECO:0000256" key="4">
    <source>
        <dbReference type="ARBA" id="ARBA00022692"/>
    </source>
</evidence>
<evidence type="ECO:0000256" key="8">
    <source>
        <dbReference type="SAM" id="SignalP"/>
    </source>
</evidence>
<keyword evidence="6 7" id="KW-0998">Cell outer membrane</keyword>
<feature type="domain" description="TonB-dependent receptor plug" evidence="9">
    <location>
        <begin position="116"/>
        <end position="221"/>
    </location>
</feature>
<dbReference type="SUPFAM" id="SSF56935">
    <property type="entry name" value="Porins"/>
    <property type="match status" value="1"/>
</dbReference>
<evidence type="ECO:0000256" key="7">
    <source>
        <dbReference type="PROSITE-ProRule" id="PRU01360"/>
    </source>
</evidence>
<comment type="subcellular location">
    <subcellularLocation>
        <location evidence="1 7">Cell outer membrane</location>
        <topology evidence="1 7">Multi-pass membrane protein</topology>
    </subcellularLocation>
</comment>
<keyword evidence="2 7" id="KW-0813">Transport</keyword>
<dbReference type="NCBIfam" id="TIGR04056">
    <property type="entry name" value="OMP_RagA_SusC"/>
    <property type="match status" value="1"/>
</dbReference>
<evidence type="ECO:0000256" key="2">
    <source>
        <dbReference type="ARBA" id="ARBA00022448"/>
    </source>
</evidence>
<comment type="caution">
    <text evidence="10">The sequence shown here is derived from an EMBL/GenBank/DDBJ whole genome shotgun (WGS) entry which is preliminary data.</text>
</comment>
<keyword evidence="5 7" id="KW-0472">Membrane</keyword>
<evidence type="ECO:0000256" key="6">
    <source>
        <dbReference type="ARBA" id="ARBA00023237"/>
    </source>
</evidence>
<evidence type="ECO:0000313" key="10">
    <source>
        <dbReference type="EMBL" id="RNL87215.1"/>
    </source>
</evidence>
<dbReference type="SUPFAM" id="SSF49464">
    <property type="entry name" value="Carboxypeptidase regulatory domain-like"/>
    <property type="match status" value="1"/>
</dbReference>